<protein>
    <recommendedName>
        <fullName evidence="7">Major facilitator superfamily (MFS) profile domain-containing protein</fullName>
    </recommendedName>
</protein>
<accession>A0AAE1B9Y2</accession>
<feature type="region of interest" description="Disordered" evidence="5">
    <location>
        <begin position="359"/>
        <end position="378"/>
    </location>
</feature>
<proteinExistence type="predicted"/>
<evidence type="ECO:0000256" key="4">
    <source>
        <dbReference type="ARBA" id="ARBA00023136"/>
    </source>
</evidence>
<feature type="transmembrane region" description="Helical" evidence="6">
    <location>
        <begin position="524"/>
        <end position="545"/>
    </location>
</feature>
<name>A0AAE1B9Y2_9GAST</name>
<evidence type="ECO:0000259" key="7">
    <source>
        <dbReference type="PROSITE" id="PS50850"/>
    </source>
</evidence>
<dbReference type="GO" id="GO:0016020">
    <property type="term" value="C:membrane"/>
    <property type="evidence" value="ECO:0007669"/>
    <property type="project" value="UniProtKB-SubCell"/>
</dbReference>
<feature type="transmembrane region" description="Helical" evidence="6">
    <location>
        <begin position="585"/>
        <end position="604"/>
    </location>
</feature>
<keyword evidence="2 6" id="KW-0812">Transmembrane</keyword>
<dbReference type="InterPro" id="IPR020846">
    <property type="entry name" value="MFS_dom"/>
</dbReference>
<feature type="transmembrane region" description="Helical" evidence="6">
    <location>
        <begin position="464"/>
        <end position="485"/>
    </location>
</feature>
<dbReference type="PANTHER" id="PTHR24064">
    <property type="entry name" value="SOLUTE CARRIER FAMILY 22 MEMBER"/>
    <property type="match status" value="1"/>
</dbReference>
<dbReference type="Pfam" id="PF07690">
    <property type="entry name" value="MFS_1"/>
    <property type="match status" value="1"/>
</dbReference>
<feature type="transmembrane region" description="Helical" evidence="6">
    <location>
        <begin position="492"/>
        <end position="512"/>
    </location>
</feature>
<comment type="caution">
    <text evidence="8">The sequence shown here is derived from an EMBL/GenBank/DDBJ whole genome shotgun (WGS) entry which is preliminary data.</text>
</comment>
<feature type="compositionally biased region" description="Polar residues" evidence="5">
    <location>
        <begin position="369"/>
        <end position="378"/>
    </location>
</feature>
<keyword evidence="3 6" id="KW-1133">Transmembrane helix</keyword>
<dbReference type="Proteomes" id="UP001283361">
    <property type="component" value="Unassembled WGS sequence"/>
</dbReference>
<evidence type="ECO:0000256" key="6">
    <source>
        <dbReference type="SAM" id="Phobius"/>
    </source>
</evidence>
<dbReference type="Gene3D" id="1.20.1250.20">
    <property type="entry name" value="MFS general substrate transporter like domains"/>
    <property type="match status" value="2"/>
</dbReference>
<feature type="transmembrane region" description="Helical" evidence="6">
    <location>
        <begin position="18"/>
        <end position="43"/>
    </location>
</feature>
<evidence type="ECO:0000313" key="8">
    <source>
        <dbReference type="EMBL" id="KAK3802250.1"/>
    </source>
</evidence>
<comment type="subcellular location">
    <subcellularLocation>
        <location evidence="1">Membrane</location>
        <topology evidence="1">Multi-pass membrane protein</topology>
    </subcellularLocation>
</comment>
<reference evidence="8" key="1">
    <citation type="journal article" date="2023" name="G3 (Bethesda)">
        <title>A reference genome for the long-term kleptoplast-retaining sea slug Elysia crispata morphotype clarki.</title>
        <authorList>
            <person name="Eastman K.E."/>
            <person name="Pendleton A.L."/>
            <person name="Shaikh M.A."/>
            <person name="Suttiyut T."/>
            <person name="Ogas R."/>
            <person name="Tomko P."/>
            <person name="Gavelis G."/>
            <person name="Widhalm J.R."/>
            <person name="Wisecaver J.H."/>
        </authorList>
    </citation>
    <scope>NUCLEOTIDE SEQUENCE</scope>
    <source>
        <strain evidence="8">ECLA1</strain>
    </source>
</reference>
<dbReference type="AlphaFoldDB" id="A0AAE1B9Y2"/>
<dbReference type="EMBL" id="JAWDGP010000260">
    <property type="protein sequence ID" value="KAK3802250.1"/>
    <property type="molecule type" value="Genomic_DNA"/>
</dbReference>
<dbReference type="InterPro" id="IPR011701">
    <property type="entry name" value="MFS"/>
</dbReference>
<feature type="transmembrane region" description="Helical" evidence="6">
    <location>
        <begin position="226"/>
        <end position="249"/>
    </location>
</feature>
<dbReference type="InterPro" id="IPR036259">
    <property type="entry name" value="MFS_trans_sf"/>
</dbReference>
<feature type="transmembrane region" description="Helical" evidence="6">
    <location>
        <begin position="433"/>
        <end position="452"/>
    </location>
</feature>
<feature type="transmembrane region" description="Helical" evidence="6">
    <location>
        <begin position="195"/>
        <end position="214"/>
    </location>
</feature>
<evidence type="ECO:0000256" key="1">
    <source>
        <dbReference type="ARBA" id="ARBA00004141"/>
    </source>
</evidence>
<dbReference type="CDD" id="cd17317">
    <property type="entry name" value="MFS_SLC22"/>
    <property type="match status" value="1"/>
</dbReference>
<evidence type="ECO:0000256" key="2">
    <source>
        <dbReference type="ARBA" id="ARBA00022692"/>
    </source>
</evidence>
<feature type="transmembrane region" description="Helical" evidence="6">
    <location>
        <begin position="168"/>
        <end position="189"/>
    </location>
</feature>
<dbReference type="PROSITE" id="PS50850">
    <property type="entry name" value="MFS"/>
    <property type="match status" value="1"/>
</dbReference>
<feature type="transmembrane region" description="Helical" evidence="6">
    <location>
        <begin position="144"/>
        <end position="161"/>
    </location>
</feature>
<evidence type="ECO:0000256" key="5">
    <source>
        <dbReference type="SAM" id="MobiDB-lite"/>
    </source>
</evidence>
<feature type="domain" description="Major facilitator superfamily (MFS) profile" evidence="7">
    <location>
        <begin position="98"/>
        <end position="609"/>
    </location>
</feature>
<evidence type="ECO:0000256" key="3">
    <source>
        <dbReference type="ARBA" id="ARBA00022989"/>
    </source>
</evidence>
<organism evidence="8 9">
    <name type="scientific">Elysia crispata</name>
    <name type="common">lettuce slug</name>
    <dbReference type="NCBI Taxonomy" id="231223"/>
    <lineage>
        <taxon>Eukaryota</taxon>
        <taxon>Metazoa</taxon>
        <taxon>Spiralia</taxon>
        <taxon>Lophotrochozoa</taxon>
        <taxon>Mollusca</taxon>
        <taxon>Gastropoda</taxon>
        <taxon>Heterobranchia</taxon>
        <taxon>Euthyneura</taxon>
        <taxon>Panpulmonata</taxon>
        <taxon>Sacoglossa</taxon>
        <taxon>Placobranchoidea</taxon>
        <taxon>Plakobranchidae</taxon>
        <taxon>Elysia</taxon>
    </lineage>
</organism>
<evidence type="ECO:0000313" key="9">
    <source>
        <dbReference type="Proteomes" id="UP001283361"/>
    </source>
</evidence>
<dbReference type="GO" id="GO:0022857">
    <property type="term" value="F:transmembrane transporter activity"/>
    <property type="evidence" value="ECO:0007669"/>
    <property type="project" value="InterPro"/>
</dbReference>
<dbReference type="SUPFAM" id="SSF103473">
    <property type="entry name" value="MFS general substrate transporter"/>
    <property type="match status" value="1"/>
</dbReference>
<gene>
    <name evidence="8" type="ORF">RRG08_004538</name>
</gene>
<keyword evidence="4 6" id="KW-0472">Membrane</keyword>
<sequence>MDVDKIQQQLSSSWRFQVLAYLCFGLIYTRGAWNVFGVIYLAADTEHKCVTDDDIVEVDSCKVFSDTLLLNNSAANGTVGTSFGERKSAAVGRECDILMCRKNGTNFTRPCDNGWVYGDEFESTIVSEWDLVCVRAYLNELSTTIYMIGSMMGALLITPLSDKFGRRLVLLICLLSQAVIGLCVAFSPTYAIFTILRFIVGFFNMGIALCAYVMMTELFPGQYRTIPCCGFQVFWALGIMVTALFGYLIRDWHHLQIVFCSPNVLFAALVWLLPESLPWLISQKKYTLAQTVVNKIARINSLDIPEDLIMQETMHLDKGENDETSGGASLGDQYVDQPLLSGVLSHKQAIVLLSEGTSNAQPLDKDSTDQISTQNTDQASCGAKVDTLVSQDIAPNADPEVQIVDKTIPIEKILEPERLKNVFVLCKTPRMRLYSFILFFLFFVNSLAYFGISLSTPVMHGNPFINLFLLGIVEIPAYIICVIVCQRVGRKVPLWVFLLMCGIVNITAMFISKEASTGMNAVRLTFVMMGKFAITGAYTTVYLYAAEIFPTSIRNHGMGVSSFFENFGSIAAPFIVFAAKSIPEMPMILFGMVSIIGGVMATALPETHKRPLPQTVEEVESWDMYRRRRTT</sequence>
<keyword evidence="9" id="KW-1185">Reference proteome</keyword>
<feature type="transmembrane region" description="Helical" evidence="6">
    <location>
        <begin position="557"/>
        <end position="579"/>
    </location>
</feature>